<comment type="caution">
    <text evidence="2">The sequence shown here is derived from an EMBL/GenBank/DDBJ whole genome shotgun (WGS) entry which is preliminary data.</text>
</comment>
<evidence type="ECO:0000313" key="2">
    <source>
        <dbReference type="EMBL" id="MDG0789605.1"/>
    </source>
</evidence>
<dbReference type="EMBL" id="JAPDHZ010000002">
    <property type="protein sequence ID" value="MDG0789605.1"/>
    <property type="molecule type" value="Genomic_DNA"/>
</dbReference>
<proteinExistence type="predicted"/>
<accession>A0A9X4QKN2</accession>
<feature type="domain" description="SGNH hydrolase-type esterase" evidence="1">
    <location>
        <begin position="67"/>
        <end position="264"/>
    </location>
</feature>
<organism evidence="2 3">
    <name type="scientific">Cohnella ginsengisoli</name>
    <dbReference type="NCBI Taxonomy" id="425004"/>
    <lineage>
        <taxon>Bacteria</taxon>
        <taxon>Bacillati</taxon>
        <taxon>Bacillota</taxon>
        <taxon>Bacilli</taxon>
        <taxon>Bacillales</taxon>
        <taxon>Paenibacillaceae</taxon>
        <taxon>Cohnella</taxon>
    </lineage>
</organism>
<reference evidence="2 3" key="1">
    <citation type="submission" date="2022-10" db="EMBL/GenBank/DDBJ databases">
        <title>Comparative genomic analysis of Cohnella hashimotonis sp. nov., isolated from the International Space Station.</title>
        <authorList>
            <person name="Simpson A."/>
            <person name="Venkateswaran K."/>
        </authorList>
    </citation>
    <scope>NUCLEOTIDE SEQUENCE [LARGE SCALE GENOMIC DNA]</scope>
    <source>
        <strain evidence="2 3">DSM 18997</strain>
    </source>
</reference>
<dbReference type="InterPro" id="IPR036514">
    <property type="entry name" value="SGNH_hydro_sf"/>
</dbReference>
<name>A0A9X4QKN2_9BACL</name>
<dbReference type="AlphaFoldDB" id="A0A9X4QKN2"/>
<dbReference type="Gene3D" id="3.40.50.1110">
    <property type="entry name" value="SGNH hydrolase"/>
    <property type="match status" value="1"/>
</dbReference>
<dbReference type="InterPro" id="IPR013830">
    <property type="entry name" value="SGNH_hydro"/>
</dbReference>
<dbReference type="PANTHER" id="PTHR30383">
    <property type="entry name" value="THIOESTERASE 1/PROTEASE 1/LYSOPHOSPHOLIPASE L1"/>
    <property type="match status" value="1"/>
</dbReference>
<dbReference type="RefSeq" id="WP_277563528.1">
    <property type="nucleotide sequence ID" value="NZ_JAPDHZ010000002.1"/>
</dbReference>
<keyword evidence="3" id="KW-1185">Reference proteome</keyword>
<dbReference type="SUPFAM" id="SSF52266">
    <property type="entry name" value="SGNH hydrolase"/>
    <property type="match status" value="1"/>
</dbReference>
<dbReference type="GO" id="GO:0004622">
    <property type="term" value="F:phosphatidylcholine lysophospholipase activity"/>
    <property type="evidence" value="ECO:0007669"/>
    <property type="project" value="TreeGrafter"/>
</dbReference>
<protein>
    <submittedName>
        <fullName evidence="2">GDSL-type esterase/lipase family protein</fullName>
    </submittedName>
</protein>
<dbReference type="PANTHER" id="PTHR30383:SF27">
    <property type="entry name" value="SPORE GERMINATION LIPASE LIPC"/>
    <property type="match status" value="1"/>
</dbReference>
<sequence length="274" mass="29142">MKRRKDRLWPVLGTVCLLCTALLLLGFGWALKDTWAPSPGLVLPSPTQAAPQQGSQWTSLPEIKAIAIGDSLTRGVGDVAGKGYVEDSLAQLSESLGKPVRLNGNLAVSGLEAAELDDKLDGKAMQDAVAGADLVLLTIGGNDLFRSSQQAGGSIAEGGGVDPDLAERRLPATEERLKAVFTKLRALNPSVRIAYVSLYNPFYELAQLRAPIASILADWNGYAAHLAEADGNIVVVPTVDLFQSQSARYLSSDHFHPNEAGYARIAVRVAQALN</sequence>
<gene>
    <name evidence="2" type="ORF">OMP38_01100</name>
</gene>
<evidence type="ECO:0000259" key="1">
    <source>
        <dbReference type="Pfam" id="PF13472"/>
    </source>
</evidence>
<evidence type="ECO:0000313" key="3">
    <source>
        <dbReference type="Proteomes" id="UP001153387"/>
    </source>
</evidence>
<dbReference type="Pfam" id="PF13472">
    <property type="entry name" value="Lipase_GDSL_2"/>
    <property type="match status" value="1"/>
</dbReference>
<dbReference type="InterPro" id="IPR051532">
    <property type="entry name" value="Ester_Hydrolysis_Enzymes"/>
</dbReference>
<dbReference type="Proteomes" id="UP001153387">
    <property type="component" value="Unassembled WGS sequence"/>
</dbReference>